<gene>
    <name evidence="1" type="ORF">PAMC26510_35840</name>
</gene>
<evidence type="ECO:0000313" key="1">
    <source>
        <dbReference type="EMBL" id="OTP66194.1"/>
    </source>
</evidence>
<reference evidence="1 2" key="1">
    <citation type="submission" date="2017-03" db="EMBL/GenBank/DDBJ databases">
        <title>Genome analysis of strain PAMC 26510.</title>
        <authorList>
            <person name="Oh H.-M."/>
            <person name="Yang J.-A."/>
        </authorList>
    </citation>
    <scope>NUCLEOTIDE SEQUENCE [LARGE SCALE GENOMIC DNA]</scope>
    <source>
        <strain evidence="1 2">PAMC 26510</strain>
    </source>
</reference>
<proteinExistence type="predicted"/>
<organism evidence="1 2">
    <name type="scientific">Caballeronia sordidicola</name>
    <name type="common">Burkholderia sordidicola</name>
    <dbReference type="NCBI Taxonomy" id="196367"/>
    <lineage>
        <taxon>Bacteria</taxon>
        <taxon>Pseudomonadati</taxon>
        <taxon>Pseudomonadota</taxon>
        <taxon>Betaproteobacteria</taxon>
        <taxon>Burkholderiales</taxon>
        <taxon>Burkholderiaceae</taxon>
        <taxon>Caballeronia</taxon>
    </lineage>
</organism>
<dbReference type="EMBL" id="NBTY01000203">
    <property type="protein sequence ID" value="OTP66194.1"/>
    <property type="molecule type" value="Genomic_DNA"/>
</dbReference>
<comment type="caution">
    <text evidence="1">The sequence shown here is derived from an EMBL/GenBank/DDBJ whole genome shotgun (WGS) entry which is preliminary data.</text>
</comment>
<evidence type="ECO:0000313" key="2">
    <source>
        <dbReference type="Proteomes" id="UP000194546"/>
    </source>
</evidence>
<sequence>MLGGARGERVMIRSLHVDGVKRRRAVKWTLKLLDDQLF</sequence>
<dbReference type="AlphaFoldDB" id="A0A242M520"/>
<dbReference type="Proteomes" id="UP000194546">
    <property type="component" value="Unassembled WGS sequence"/>
</dbReference>
<protein>
    <submittedName>
        <fullName evidence="1">Uncharacterized protein</fullName>
    </submittedName>
</protein>
<accession>A0A242M520</accession>
<name>A0A242M520_CABSO</name>